<accession>M1ZXB3</accession>
<name>M1ZXB3_CLOBO</name>
<feature type="region of interest" description="Disordered" evidence="1">
    <location>
        <begin position="1"/>
        <end position="28"/>
    </location>
</feature>
<evidence type="ECO:0000256" key="1">
    <source>
        <dbReference type="SAM" id="MobiDB-lite"/>
    </source>
</evidence>
<sequence length="69" mass="7348">MGHLSFSKPQGVCPACSGASGSGKSSQQHTLYLLDEPTTRLHSLEIISQSDYINDIEDEGGISRDIVVA</sequence>
<organism evidence="2 3">
    <name type="scientific">Clostridium botulinum CFSAN001627</name>
    <dbReference type="NCBI Taxonomy" id="1232189"/>
    <lineage>
        <taxon>Bacteria</taxon>
        <taxon>Bacillati</taxon>
        <taxon>Bacillota</taxon>
        <taxon>Clostridia</taxon>
        <taxon>Eubacteriales</taxon>
        <taxon>Clostridiaceae</taxon>
        <taxon>Clostridium</taxon>
    </lineage>
</organism>
<dbReference type="Proteomes" id="UP000011944">
    <property type="component" value="Unassembled WGS sequence"/>
</dbReference>
<comment type="caution">
    <text evidence="2">The sequence shown here is derived from an EMBL/GenBank/DDBJ whole genome shotgun (WGS) entry which is preliminary data.</text>
</comment>
<dbReference type="AlphaFoldDB" id="M1ZXB3"/>
<feature type="compositionally biased region" description="Low complexity" evidence="1">
    <location>
        <begin position="17"/>
        <end position="26"/>
    </location>
</feature>
<reference evidence="2 3" key="1">
    <citation type="submission" date="2012-10" db="EMBL/GenBank/DDBJ databases">
        <authorList>
            <person name="Strain E.A."/>
            <person name="Brown E."/>
            <person name="Allard M.W."/>
            <person name="Gonzalez-Escalona N."/>
            <person name="Timme R."/>
        </authorList>
    </citation>
    <scope>NUCLEOTIDE SEQUENCE [LARGE SCALE GENOMIC DNA]</scope>
    <source>
        <strain evidence="2 3">CFSAN001627</strain>
    </source>
</reference>
<protein>
    <submittedName>
        <fullName evidence="2">Excinuclease ABC subunit A</fullName>
    </submittedName>
</protein>
<dbReference type="EMBL" id="AMXI01000676">
    <property type="protein sequence ID" value="EKN41700.1"/>
    <property type="molecule type" value="Genomic_DNA"/>
</dbReference>
<gene>
    <name evidence="2" type="ORF">CFSAN001627_11563</name>
</gene>
<evidence type="ECO:0000313" key="3">
    <source>
        <dbReference type="Proteomes" id="UP000011944"/>
    </source>
</evidence>
<reference evidence="2 3" key="2">
    <citation type="submission" date="2013-03" db="EMBL/GenBank/DDBJ databases">
        <title>Diversity in Clostridium botulinum.</title>
        <authorList>
            <person name="Timme R.E."/>
            <person name="Allard M."/>
            <person name="Luo Y."/>
            <person name="Strain E."/>
            <person name="Gonzalez-Escalona N."/>
            <person name="Brown E."/>
        </authorList>
    </citation>
    <scope>NUCLEOTIDE SEQUENCE [LARGE SCALE GENOMIC DNA]</scope>
    <source>
        <strain evidence="2 3">CFSAN001627</strain>
    </source>
</reference>
<evidence type="ECO:0000313" key="2">
    <source>
        <dbReference type="EMBL" id="EKN41700.1"/>
    </source>
</evidence>
<dbReference type="PATRIC" id="fig|1232189.3.peg.1837"/>
<proteinExistence type="predicted"/>